<dbReference type="Proteomes" id="UP001629249">
    <property type="component" value="Unassembled WGS sequence"/>
</dbReference>
<evidence type="ECO:0000313" key="5">
    <source>
        <dbReference type="EMBL" id="MFL9882153.1"/>
    </source>
</evidence>
<protein>
    <submittedName>
        <fullName evidence="5">FCD domain-containing protein</fullName>
    </submittedName>
</protein>
<dbReference type="SMART" id="SM00345">
    <property type="entry name" value="HTH_GNTR"/>
    <property type="match status" value="1"/>
</dbReference>
<dbReference type="Pfam" id="PF07729">
    <property type="entry name" value="FCD"/>
    <property type="match status" value="1"/>
</dbReference>
<dbReference type="InterPro" id="IPR011711">
    <property type="entry name" value="GntR_C"/>
</dbReference>
<dbReference type="InterPro" id="IPR036390">
    <property type="entry name" value="WH_DNA-bd_sf"/>
</dbReference>
<dbReference type="Gene3D" id="1.10.10.10">
    <property type="entry name" value="Winged helix-like DNA-binding domain superfamily/Winged helix DNA-binding domain"/>
    <property type="match status" value="1"/>
</dbReference>
<sequence length="226" mass="25150">MEILVKETLTEAILERLVEDIVSGVLPPEHNLRIEQLKEQYSIGASPLREALARLTSLGFVTNETRRGFRVAPLSQGDLADLTRMRQLVETEALREAIAAGNADWEMEIAGSFAKLSLAVTRHYDAPAEARSTIEMAHKSFHAALLGACRSRRLMDLQATFYDQASRYRHVILADAQELDGFVERHEALMRSVLGRDAEAAVAALSEHLALTPRDVYGPASRMLKR</sequence>
<dbReference type="SUPFAM" id="SSF46785">
    <property type="entry name" value="Winged helix' DNA-binding domain"/>
    <property type="match status" value="1"/>
</dbReference>
<dbReference type="InterPro" id="IPR036388">
    <property type="entry name" value="WH-like_DNA-bd_sf"/>
</dbReference>
<comment type="caution">
    <text evidence="5">The sequence shown here is derived from an EMBL/GenBank/DDBJ whole genome shotgun (WGS) entry which is preliminary data.</text>
</comment>
<dbReference type="PANTHER" id="PTHR43537:SF20">
    <property type="entry name" value="HTH-TYPE TRANSCRIPTIONAL REPRESSOR GLAR"/>
    <property type="match status" value="1"/>
</dbReference>
<dbReference type="SUPFAM" id="SSF48008">
    <property type="entry name" value="GntR ligand-binding domain-like"/>
    <property type="match status" value="1"/>
</dbReference>
<reference evidence="5 6" key="1">
    <citation type="journal article" date="2024" name="Chem. Sci.">
        <title>Discovery of megapolipeptins by genome mining of a Burkholderiales bacteria collection.</title>
        <authorList>
            <person name="Paulo B.S."/>
            <person name="Recchia M.J.J."/>
            <person name="Lee S."/>
            <person name="Fergusson C.H."/>
            <person name="Romanowski S.B."/>
            <person name="Hernandez A."/>
            <person name="Krull N."/>
            <person name="Liu D.Y."/>
            <person name="Cavanagh H."/>
            <person name="Bos A."/>
            <person name="Gray C.A."/>
            <person name="Murphy B.T."/>
            <person name="Linington R.G."/>
            <person name="Eustaquio A.S."/>
        </authorList>
    </citation>
    <scope>NUCLEOTIDE SEQUENCE [LARGE SCALE GENOMIC DNA]</scope>
    <source>
        <strain evidence="5 6">RL16-012-BIC-B</strain>
    </source>
</reference>
<evidence type="ECO:0000256" key="2">
    <source>
        <dbReference type="ARBA" id="ARBA00023125"/>
    </source>
</evidence>
<organism evidence="5 6">
    <name type="scientific">Paraburkholderia agricolaris</name>
    <dbReference type="NCBI Taxonomy" id="2152888"/>
    <lineage>
        <taxon>Bacteria</taxon>
        <taxon>Pseudomonadati</taxon>
        <taxon>Pseudomonadota</taxon>
        <taxon>Betaproteobacteria</taxon>
        <taxon>Burkholderiales</taxon>
        <taxon>Burkholderiaceae</taxon>
        <taxon>Paraburkholderia</taxon>
    </lineage>
</organism>
<keyword evidence="2" id="KW-0238">DNA-binding</keyword>
<accession>A0ABW8ZIH1</accession>
<evidence type="ECO:0000313" key="6">
    <source>
        <dbReference type="Proteomes" id="UP001629249"/>
    </source>
</evidence>
<dbReference type="PANTHER" id="PTHR43537">
    <property type="entry name" value="TRANSCRIPTIONAL REGULATOR, GNTR FAMILY"/>
    <property type="match status" value="1"/>
</dbReference>
<dbReference type="Gene3D" id="1.20.120.530">
    <property type="entry name" value="GntR ligand-binding domain-like"/>
    <property type="match status" value="1"/>
</dbReference>
<evidence type="ECO:0000259" key="4">
    <source>
        <dbReference type="PROSITE" id="PS50949"/>
    </source>
</evidence>
<keyword evidence="6" id="KW-1185">Reference proteome</keyword>
<name>A0ABW8ZIH1_9BURK</name>
<keyword evidence="3" id="KW-0804">Transcription</keyword>
<dbReference type="EMBL" id="JAQQFN010000002">
    <property type="protein sequence ID" value="MFL9882153.1"/>
    <property type="molecule type" value="Genomic_DNA"/>
</dbReference>
<dbReference type="SMART" id="SM00895">
    <property type="entry name" value="FCD"/>
    <property type="match status" value="1"/>
</dbReference>
<evidence type="ECO:0000256" key="1">
    <source>
        <dbReference type="ARBA" id="ARBA00023015"/>
    </source>
</evidence>
<dbReference type="InterPro" id="IPR008920">
    <property type="entry name" value="TF_FadR/GntR_C"/>
</dbReference>
<proteinExistence type="predicted"/>
<dbReference type="InterPro" id="IPR000524">
    <property type="entry name" value="Tscrpt_reg_HTH_GntR"/>
</dbReference>
<dbReference type="Pfam" id="PF00392">
    <property type="entry name" value="GntR"/>
    <property type="match status" value="1"/>
</dbReference>
<evidence type="ECO:0000256" key="3">
    <source>
        <dbReference type="ARBA" id="ARBA00023163"/>
    </source>
</evidence>
<gene>
    <name evidence="5" type="ORF">PQR66_03910</name>
</gene>
<dbReference type="PROSITE" id="PS50949">
    <property type="entry name" value="HTH_GNTR"/>
    <property type="match status" value="1"/>
</dbReference>
<dbReference type="RefSeq" id="WP_167530943.1">
    <property type="nucleotide sequence ID" value="NZ_JAQQFH010000017.1"/>
</dbReference>
<keyword evidence="1" id="KW-0805">Transcription regulation</keyword>
<feature type="domain" description="HTH gntR-type" evidence="4">
    <location>
        <begin position="7"/>
        <end position="74"/>
    </location>
</feature>